<dbReference type="EMBL" id="BJVI01000045">
    <property type="protein sequence ID" value="GEL19762.1"/>
    <property type="molecule type" value="Genomic_DNA"/>
</dbReference>
<evidence type="ECO:0000256" key="1">
    <source>
        <dbReference type="SAM" id="MobiDB-lite"/>
    </source>
</evidence>
<dbReference type="Proteomes" id="UP000321328">
    <property type="component" value="Unassembled WGS sequence"/>
</dbReference>
<keyword evidence="3" id="KW-1185">Reference proteome</keyword>
<dbReference type="AlphaFoldDB" id="A0A511D4P9"/>
<feature type="region of interest" description="Disordered" evidence="1">
    <location>
        <begin position="42"/>
        <end position="68"/>
    </location>
</feature>
<gene>
    <name evidence="2" type="ORF">PA7_35990</name>
</gene>
<proteinExistence type="predicted"/>
<protein>
    <submittedName>
        <fullName evidence="2">Uncharacterized protein</fullName>
    </submittedName>
</protein>
<reference evidence="2 3" key="1">
    <citation type="submission" date="2019-07" db="EMBL/GenBank/DDBJ databases">
        <title>Whole genome shotgun sequence of Pseudonocardia asaccharolytica NBRC 16224.</title>
        <authorList>
            <person name="Hosoyama A."/>
            <person name="Uohara A."/>
            <person name="Ohji S."/>
            <person name="Ichikawa N."/>
        </authorList>
    </citation>
    <scope>NUCLEOTIDE SEQUENCE [LARGE SCALE GENOMIC DNA]</scope>
    <source>
        <strain evidence="2 3">NBRC 16224</strain>
    </source>
</reference>
<comment type="caution">
    <text evidence="2">The sequence shown here is derived from an EMBL/GenBank/DDBJ whole genome shotgun (WGS) entry which is preliminary data.</text>
</comment>
<evidence type="ECO:0000313" key="3">
    <source>
        <dbReference type="Proteomes" id="UP000321328"/>
    </source>
</evidence>
<accession>A0A511D4P9</accession>
<evidence type="ECO:0000313" key="2">
    <source>
        <dbReference type="EMBL" id="GEL19762.1"/>
    </source>
</evidence>
<feature type="region of interest" description="Disordered" evidence="1">
    <location>
        <begin position="1"/>
        <end position="22"/>
    </location>
</feature>
<sequence length="68" mass="7184">MPEIVGHLPRAGKQVPMLGEPDSAHRGALVEPLDDVAHRCADAGASGGVPHGEKIPRQSRRTVSVGRR</sequence>
<name>A0A511D4P9_9PSEU</name>
<organism evidence="2 3">
    <name type="scientific">Pseudonocardia asaccharolytica DSM 44247 = NBRC 16224</name>
    <dbReference type="NCBI Taxonomy" id="1123024"/>
    <lineage>
        <taxon>Bacteria</taxon>
        <taxon>Bacillati</taxon>
        <taxon>Actinomycetota</taxon>
        <taxon>Actinomycetes</taxon>
        <taxon>Pseudonocardiales</taxon>
        <taxon>Pseudonocardiaceae</taxon>
        <taxon>Pseudonocardia</taxon>
    </lineage>
</organism>